<comment type="caution">
    <text evidence="2">The sequence shown here is derived from an EMBL/GenBank/DDBJ whole genome shotgun (WGS) entry which is preliminary data.</text>
</comment>
<evidence type="ECO:0000313" key="2">
    <source>
        <dbReference type="EMBL" id="CAA7043807.1"/>
    </source>
</evidence>
<feature type="signal peptide" evidence="1">
    <location>
        <begin position="1"/>
        <end position="15"/>
    </location>
</feature>
<proteinExistence type="predicted"/>
<dbReference type="EMBL" id="CACVBM020001285">
    <property type="protein sequence ID" value="CAA7043807.1"/>
    <property type="molecule type" value="Genomic_DNA"/>
</dbReference>
<dbReference type="Proteomes" id="UP000467841">
    <property type="component" value="Unassembled WGS sequence"/>
</dbReference>
<evidence type="ECO:0000256" key="1">
    <source>
        <dbReference type="SAM" id="SignalP"/>
    </source>
</evidence>
<organism evidence="2 3">
    <name type="scientific">Microthlaspi erraticum</name>
    <dbReference type="NCBI Taxonomy" id="1685480"/>
    <lineage>
        <taxon>Eukaryota</taxon>
        <taxon>Viridiplantae</taxon>
        <taxon>Streptophyta</taxon>
        <taxon>Embryophyta</taxon>
        <taxon>Tracheophyta</taxon>
        <taxon>Spermatophyta</taxon>
        <taxon>Magnoliopsida</taxon>
        <taxon>eudicotyledons</taxon>
        <taxon>Gunneridae</taxon>
        <taxon>Pentapetalae</taxon>
        <taxon>rosids</taxon>
        <taxon>malvids</taxon>
        <taxon>Brassicales</taxon>
        <taxon>Brassicaceae</taxon>
        <taxon>Coluteocarpeae</taxon>
        <taxon>Microthlaspi</taxon>
    </lineage>
</organism>
<sequence>MMFTLLLLANGLVYARIESSFPPPNPKFQFDSEPIHKPPVFSTKSNQDVRINSWFYPPGPRFSDSKSIPKPPVFSTESNQDIRIKSWFYPPGPRFQSDSKQNP</sequence>
<feature type="chain" id="PRO_5025372505" evidence="1">
    <location>
        <begin position="16"/>
        <end position="103"/>
    </location>
</feature>
<keyword evidence="3" id="KW-1185">Reference proteome</keyword>
<gene>
    <name evidence="2" type="ORF">MERR_LOCUS31042</name>
</gene>
<name>A0A6D2JJN3_9BRAS</name>
<protein>
    <submittedName>
        <fullName evidence="2">Uncharacterized protein</fullName>
    </submittedName>
</protein>
<accession>A0A6D2JJN3</accession>
<evidence type="ECO:0000313" key="3">
    <source>
        <dbReference type="Proteomes" id="UP000467841"/>
    </source>
</evidence>
<reference evidence="2" key="1">
    <citation type="submission" date="2020-01" db="EMBL/GenBank/DDBJ databases">
        <authorList>
            <person name="Mishra B."/>
        </authorList>
    </citation>
    <scope>NUCLEOTIDE SEQUENCE [LARGE SCALE GENOMIC DNA]</scope>
</reference>
<keyword evidence="1" id="KW-0732">Signal</keyword>
<dbReference type="AlphaFoldDB" id="A0A6D2JJN3"/>